<dbReference type="PANTHER" id="PTHR43694:SF1">
    <property type="entry name" value="RIBONUCLEASE J"/>
    <property type="match status" value="1"/>
</dbReference>
<comment type="caution">
    <text evidence="4">The sequence shown here is derived from an EMBL/GenBank/DDBJ whole genome shotgun (WGS) entry which is preliminary data.</text>
</comment>
<reference evidence="4 5" key="1">
    <citation type="submission" date="2018-12" db="EMBL/GenBank/DDBJ databases">
        <title>The complete genome of the methanogenic archaea of the candidate phylum Verstraetearchaeota, obtained from the metagenome of underground thermal water.</title>
        <authorList>
            <person name="Kadnikov V.V."/>
            <person name="Mardanov A.V."/>
            <person name="Beletsky A.V."/>
            <person name="Karnachuk O.V."/>
            <person name="Ravin N.V."/>
        </authorList>
    </citation>
    <scope>NUCLEOTIDE SEQUENCE [LARGE SCALE GENOMIC DNA]</scope>
    <source>
        <strain evidence="4">Ch88</strain>
    </source>
</reference>
<accession>A0A3S3VCP3</accession>
<protein>
    <submittedName>
        <fullName evidence="4">MBL fold metallo-hydrolase</fullName>
    </submittedName>
</protein>
<keyword evidence="4" id="KW-0378">Hydrolase</keyword>
<dbReference type="Gene3D" id="3.60.15.10">
    <property type="entry name" value="Ribonuclease Z/Hydroxyacylglutathione hydrolase-like"/>
    <property type="match status" value="1"/>
</dbReference>
<dbReference type="Pfam" id="PF07521">
    <property type="entry name" value="RMMBL"/>
    <property type="match status" value="1"/>
</dbReference>
<evidence type="ECO:0000256" key="2">
    <source>
        <dbReference type="ARBA" id="ARBA00022884"/>
    </source>
</evidence>
<evidence type="ECO:0000313" key="4">
    <source>
        <dbReference type="EMBL" id="RWX73682.1"/>
    </source>
</evidence>
<gene>
    <name evidence="4" type="ORF">Metus_0461</name>
</gene>
<dbReference type="InterPro" id="IPR011108">
    <property type="entry name" value="RMMBL"/>
</dbReference>
<dbReference type="SMART" id="SM00849">
    <property type="entry name" value="Lactamase_B"/>
    <property type="match status" value="1"/>
</dbReference>
<dbReference type="EMBL" id="RXGA01000002">
    <property type="protein sequence ID" value="RWX73682.1"/>
    <property type="molecule type" value="Genomic_DNA"/>
</dbReference>
<dbReference type="SUPFAM" id="SSF56281">
    <property type="entry name" value="Metallo-hydrolase/oxidoreductase"/>
    <property type="match status" value="1"/>
</dbReference>
<dbReference type="Pfam" id="PF12706">
    <property type="entry name" value="Lactamase_B_2"/>
    <property type="match status" value="1"/>
</dbReference>
<organism evidence="4 5">
    <name type="scientific">Methanosuratincola subterraneus</name>
    <dbReference type="NCBI Taxonomy" id="2593994"/>
    <lineage>
        <taxon>Archaea</taxon>
        <taxon>Thermoproteota</taxon>
        <taxon>Methanosuratincolia</taxon>
        <taxon>Candidatus Methanomethylicales</taxon>
        <taxon>Candidatus Methanomethylicaceae</taxon>
        <taxon>Candidatus Methanosuratincola (ex Vanwonterghem et al. 2016)</taxon>
    </lineage>
</organism>
<dbReference type="PANTHER" id="PTHR43694">
    <property type="entry name" value="RIBONUCLEASE J"/>
    <property type="match status" value="1"/>
</dbReference>
<evidence type="ECO:0000313" key="5">
    <source>
        <dbReference type="Proteomes" id="UP000288215"/>
    </source>
</evidence>
<evidence type="ECO:0000256" key="1">
    <source>
        <dbReference type="ARBA" id="ARBA00022839"/>
    </source>
</evidence>
<dbReference type="InterPro" id="IPR036866">
    <property type="entry name" value="RibonucZ/Hydroxyglut_hydro"/>
</dbReference>
<dbReference type="AlphaFoldDB" id="A0A3S3VCP3"/>
<dbReference type="CDD" id="cd07732">
    <property type="entry name" value="metallo-hydrolase-like_MBL-fold"/>
    <property type="match status" value="1"/>
</dbReference>
<dbReference type="GO" id="GO:0004527">
    <property type="term" value="F:exonuclease activity"/>
    <property type="evidence" value="ECO:0007669"/>
    <property type="project" value="UniProtKB-KW"/>
</dbReference>
<dbReference type="GO" id="GO:0003723">
    <property type="term" value="F:RNA binding"/>
    <property type="evidence" value="ECO:0007669"/>
    <property type="project" value="UniProtKB-KW"/>
</dbReference>
<sequence>MVRLSFYGGVGEIGGNKILVEERGTKIFLDFGQSFTFGAGFFVDYLQPRTLSMLKDLLEFDLLPRIKGLYAEGLLERTGIGYTEPEIDAVLLSHAHFDHCQHICYIDPKIPVFLGEGTKIFLECMEEISYSCKYGDHDYRTFRSGAKIKAGGMRIEPVHVDHSIPGAYGYLVETSAGVIAYTGDLRAHGPRKDMTEEFVEKAAAAEPVALICEGTRMEEVERRQNYSEAQVREKGEEIVGGTDKIVFVMRYSRDIDRFRTFYEIAKANGRDLVISPKSAYLLGRLIEDEHLDVPDPRTDGAIRVYYRRKKSGTYDDSDYYKWEREYLDRMVTCEEIRKRQKEYLMELDFYQLTELIDIRPERGAHLIRSMSEPFSDEDLSEEVLQNWVEHFGLEFHQMHASGHLSREQLEWLVDTIAPKKIFPVHTENPQLFKKRWKNVESFKCGKQLNFDFK</sequence>
<evidence type="ECO:0000259" key="3">
    <source>
        <dbReference type="SMART" id="SM00849"/>
    </source>
</evidence>
<keyword evidence="1" id="KW-0540">Nuclease</keyword>
<dbReference type="Gene3D" id="3.40.50.10710">
    <property type="entry name" value="Metallo-hydrolase/oxidoreductase"/>
    <property type="match status" value="1"/>
</dbReference>
<dbReference type="Proteomes" id="UP000288215">
    <property type="component" value="Unassembled WGS sequence"/>
</dbReference>
<keyword evidence="1" id="KW-0269">Exonuclease</keyword>
<dbReference type="InterPro" id="IPR042173">
    <property type="entry name" value="RNase_J_2"/>
</dbReference>
<keyword evidence="2" id="KW-0694">RNA-binding</keyword>
<feature type="domain" description="Metallo-beta-lactamase" evidence="3">
    <location>
        <begin position="14"/>
        <end position="214"/>
    </location>
</feature>
<dbReference type="InterPro" id="IPR001279">
    <property type="entry name" value="Metallo-B-lactamas"/>
</dbReference>
<name>A0A3S3VCP3_METS7</name>
<proteinExistence type="predicted"/>